<dbReference type="InterPro" id="IPR050330">
    <property type="entry name" value="Bact_OuterMem_StrucFunc"/>
</dbReference>
<evidence type="ECO:0000313" key="4">
    <source>
        <dbReference type="EMBL" id="KFI31937.1"/>
    </source>
</evidence>
<dbReference type="InterPro" id="IPR006664">
    <property type="entry name" value="OMP_bac"/>
</dbReference>
<dbReference type="PROSITE" id="PS51257">
    <property type="entry name" value="PROKAR_LIPOPROTEIN"/>
    <property type="match status" value="1"/>
</dbReference>
<dbReference type="eggNOG" id="COG2885">
    <property type="taxonomic scope" value="Bacteria"/>
</dbReference>
<dbReference type="PANTHER" id="PTHR30329:SF21">
    <property type="entry name" value="LIPOPROTEIN YIAD-RELATED"/>
    <property type="match status" value="1"/>
</dbReference>
<evidence type="ECO:0000256" key="2">
    <source>
        <dbReference type="ARBA" id="ARBA00023136"/>
    </source>
</evidence>
<name>A0A086YCD7_9RHOB</name>
<keyword evidence="3" id="KW-0998">Cell outer membrane</keyword>
<dbReference type="CDD" id="cd07185">
    <property type="entry name" value="OmpA_C-like"/>
    <property type="match status" value="1"/>
</dbReference>
<dbReference type="OrthoDB" id="9782229at2"/>
<evidence type="ECO:0000313" key="5">
    <source>
        <dbReference type="Proteomes" id="UP000028826"/>
    </source>
</evidence>
<dbReference type="InterPro" id="IPR036737">
    <property type="entry name" value="OmpA-like_sf"/>
</dbReference>
<dbReference type="GO" id="GO:0009279">
    <property type="term" value="C:cell outer membrane"/>
    <property type="evidence" value="ECO:0007669"/>
    <property type="project" value="UniProtKB-SubCell"/>
</dbReference>
<dbReference type="EMBL" id="JGYG01000001">
    <property type="protein sequence ID" value="KFI31937.1"/>
    <property type="molecule type" value="Genomic_DNA"/>
</dbReference>
<organism evidence="4 5">
    <name type="scientific">Haematobacter massiliensis</name>
    <dbReference type="NCBI Taxonomy" id="195105"/>
    <lineage>
        <taxon>Bacteria</taxon>
        <taxon>Pseudomonadati</taxon>
        <taxon>Pseudomonadota</taxon>
        <taxon>Alphaproteobacteria</taxon>
        <taxon>Rhodobacterales</taxon>
        <taxon>Paracoccaceae</taxon>
        <taxon>Haematobacter</taxon>
    </lineage>
</organism>
<dbReference type="PANTHER" id="PTHR30329">
    <property type="entry name" value="STATOR ELEMENT OF FLAGELLAR MOTOR COMPLEX"/>
    <property type="match status" value="1"/>
</dbReference>
<evidence type="ECO:0000256" key="3">
    <source>
        <dbReference type="ARBA" id="ARBA00023237"/>
    </source>
</evidence>
<dbReference type="PRINTS" id="PR01021">
    <property type="entry name" value="OMPADOMAIN"/>
</dbReference>
<gene>
    <name evidence="4" type="ORF">CN97_05860</name>
</gene>
<dbReference type="Gene3D" id="3.30.1330.60">
    <property type="entry name" value="OmpA-like domain"/>
    <property type="match status" value="1"/>
</dbReference>
<dbReference type="Pfam" id="PF00691">
    <property type="entry name" value="OmpA"/>
    <property type="match status" value="1"/>
</dbReference>
<dbReference type="InterPro" id="IPR006665">
    <property type="entry name" value="OmpA-like"/>
</dbReference>
<evidence type="ECO:0000256" key="1">
    <source>
        <dbReference type="ARBA" id="ARBA00004442"/>
    </source>
</evidence>
<dbReference type="SUPFAM" id="SSF103088">
    <property type="entry name" value="OmpA-like"/>
    <property type="match status" value="1"/>
</dbReference>
<accession>A0A086YCD7</accession>
<keyword evidence="2" id="KW-0472">Membrane</keyword>
<keyword evidence="5" id="KW-1185">Reference proteome</keyword>
<protein>
    <submittedName>
        <fullName evidence="4">Membrane protein</fullName>
    </submittedName>
</protein>
<dbReference type="AlphaFoldDB" id="A0A086YCD7"/>
<sequence length="214" mass="21607">MHAKTYLITAMLGAFALSGCATGDGSNSGAQTGAILGALGGAAIGSTSKSHNKWVTSAVGGAIGAGIGGALGSTLDAQAADLRRDVNNPNIGIVNTGNELVVTLPEAITFATDSATVSIQTQRDISAVANNLLQYPNSTIIVTGHTDSTGTATHNQDLSQRRAQSVANVLTANGVPAYRISTVGRASTQPIASNAAVEGRAQNRRVEITIRPNG</sequence>
<comment type="caution">
    <text evidence="4">The sequence shown here is derived from an EMBL/GenBank/DDBJ whole genome shotgun (WGS) entry which is preliminary data.</text>
</comment>
<dbReference type="STRING" id="195105.CN97_05860"/>
<proteinExistence type="predicted"/>
<dbReference type="PROSITE" id="PS51123">
    <property type="entry name" value="OMPA_2"/>
    <property type="match status" value="1"/>
</dbReference>
<reference evidence="4 5" key="1">
    <citation type="submission" date="2014-03" db="EMBL/GenBank/DDBJ databases">
        <title>Genome of Haematobacter massiliensis CCUG 47968.</title>
        <authorList>
            <person name="Wang D."/>
            <person name="Wang G."/>
        </authorList>
    </citation>
    <scope>NUCLEOTIDE SEQUENCE [LARGE SCALE GENOMIC DNA]</scope>
    <source>
        <strain evidence="4 5">CCUG 47968</strain>
    </source>
</reference>
<dbReference type="Proteomes" id="UP000028826">
    <property type="component" value="Unassembled WGS sequence"/>
</dbReference>
<dbReference type="PRINTS" id="PR01023">
    <property type="entry name" value="NAFLGMOTY"/>
</dbReference>
<comment type="subcellular location">
    <subcellularLocation>
        <location evidence="1">Cell outer membrane</location>
    </subcellularLocation>
</comment>